<dbReference type="RefSeq" id="WP_060929471.1">
    <property type="nucleotide sequence ID" value="NZ_KQ955281.1"/>
</dbReference>
<evidence type="ECO:0000256" key="1">
    <source>
        <dbReference type="ARBA" id="ARBA00001968"/>
    </source>
</evidence>
<name>A0A133KDZ8_9FIRM</name>
<comment type="caution">
    <text evidence="4">The sequence shown here is derived from an EMBL/GenBank/DDBJ whole genome shotgun (WGS) entry which is preliminary data.</text>
</comment>
<dbReference type="PANTHER" id="PTHR43213:SF5">
    <property type="entry name" value="BIFUNCTIONAL DTTP_UTP PYROPHOSPHATASE_METHYLTRANSFERASE PROTEIN-RELATED"/>
    <property type="match status" value="1"/>
</dbReference>
<dbReference type="Proteomes" id="UP000070383">
    <property type="component" value="Unassembled WGS sequence"/>
</dbReference>
<feature type="site" description="Important for substrate specificity" evidence="3">
    <location>
        <position position="93"/>
    </location>
</feature>
<keyword evidence="2 3" id="KW-0378">Hydrolase</keyword>
<evidence type="ECO:0000313" key="4">
    <source>
        <dbReference type="EMBL" id="KWZ77665.1"/>
    </source>
</evidence>
<dbReference type="AlphaFoldDB" id="A0A133KDZ8"/>
<dbReference type="InterPro" id="IPR029001">
    <property type="entry name" value="ITPase-like_fam"/>
</dbReference>
<dbReference type="GO" id="GO:0005737">
    <property type="term" value="C:cytoplasm"/>
    <property type="evidence" value="ECO:0007669"/>
    <property type="project" value="UniProtKB-SubCell"/>
</dbReference>
<dbReference type="HAMAP" id="MF_00528">
    <property type="entry name" value="Maf"/>
    <property type="match status" value="1"/>
</dbReference>
<dbReference type="GO" id="GO:0036221">
    <property type="term" value="F:UTP diphosphatase activity"/>
    <property type="evidence" value="ECO:0007669"/>
    <property type="project" value="RHEA"/>
</dbReference>
<dbReference type="Pfam" id="PF02545">
    <property type="entry name" value="Maf"/>
    <property type="match status" value="1"/>
</dbReference>
<dbReference type="PANTHER" id="PTHR43213">
    <property type="entry name" value="BIFUNCTIONAL DTTP/UTP PYROPHOSPHATASE/METHYLTRANSFERASE PROTEIN-RELATED"/>
    <property type="match status" value="1"/>
</dbReference>
<comment type="subcellular location">
    <subcellularLocation>
        <location evidence="3">Cytoplasm</location>
    </subcellularLocation>
</comment>
<gene>
    <name evidence="4" type="ORF">HMPREF3200_01136</name>
</gene>
<dbReference type="EMBL" id="LRPM01000046">
    <property type="protein sequence ID" value="KWZ77665.1"/>
    <property type="molecule type" value="Genomic_DNA"/>
</dbReference>
<dbReference type="GO" id="GO:0036218">
    <property type="term" value="F:dTTP diphosphatase activity"/>
    <property type="evidence" value="ECO:0007669"/>
    <property type="project" value="RHEA"/>
</dbReference>
<protein>
    <recommendedName>
        <fullName evidence="3">dTTP/UTP pyrophosphatase</fullName>
        <shortName evidence="3">dTTPase/UTPase</shortName>
        <ecNumber evidence="3">3.6.1.9</ecNumber>
    </recommendedName>
    <alternativeName>
        <fullName evidence="3">Nucleoside triphosphate pyrophosphatase</fullName>
    </alternativeName>
    <alternativeName>
        <fullName evidence="3">Nucleotide pyrophosphatase</fullName>
        <shortName evidence="3">Nucleotide PPase</shortName>
    </alternativeName>
</protein>
<comment type="caution">
    <text evidence="3">Lacks conserved residue(s) required for the propagation of feature annotation.</text>
</comment>
<dbReference type="STRING" id="33036.HMPREF3200_01136"/>
<proteinExistence type="inferred from homology"/>
<keyword evidence="3" id="KW-0546">Nucleotide metabolism</keyword>
<comment type="cofactor">
    <cofactor evidence="1 3">
        <name>a divalent metal cation</name>
        <dbReference type="ChEBI" id="CHEBI:60240"/>
    </cofactor>
</comment>
<sequence>MKYIYDYEKVGKIEKFDKVILMSKSPRRRDLLNFLKPDVCSIEINEREIEKKFMDLYVDNSFLLRAGKTCCEIAKAKSHVFLKEKNLYISSDTMVLMGDKIYGKPANLKEARLMFMSYFGKSHYVISAVCLREKSYLDVFFSLAEVRFCDYYKELDPLIEDYLIEENVGDKAGSYGIQDLDPRFISYINGDINTIIGLPVSELSRRIFGGYK</sequence>
<feature type="site" description="Important for substrate specificity" evidence="3">
    <location>
        <position position="27"/>
    </location>
</feature>
<evidence type="ECO:0000256" key="3">
    <source>
        <dbReference type="HAMAP-Rule" id="MF_00528"/>
    </source>
</evidence>
<dbReference type="InterPro" id="IPR003697">
    <property type="entry name" value="Maf-like"/>
</dbReference>
<reference evidence="5" key="1">
    <citation type="submission" date="2016-01" db="EMBL/GenBank/DDBJ databases">
        <authorList>
            <person name="Mitreva M."/>
            <person name="Pepin K.H."/>
            <person name="Mihindukulasuriya K.A."/>
            <person name="Fulton R."/>
            <person name="Fronick C."/>
            <person name="O'Laughlin M."/>
            <person name="Miner T."/>
            <person name="Herter B."/>
            <person name="Rosa B.A."/>
            <person name="Cordes M."/>
            <person name="Tomlinson C."/>
            <person name="Wollam A."/>
            <person name="Palsikar V.B."/>
            <person name="Mardis E.R."/>
            <person name="Wilson R.K."/>
        </authorList>
    </citation>
    <scope>NUCLEOTIDE SEQUENCE [LARGE SCALE GENOMIC DNA]</scope>
    <source>
        <strain evidence="5">MJR8151</strain>
    </source>
</reference>
<keyword evidence="3" id="KW-0963">Cytoplasm</keyword>
<evidence type="ECO:0000313" key="5">
    <source>
        <dbReference type="Proteomes" id="UP000070383"/>
    </source>
</evidence>
<comment type="similarity">
    <text evidence="3">Belongs to the Maf family. YhdE subfamily.</text>
</comment>
<dbReference type="EC" id="3.6.1.9" evidence="3"/>
<dbReference type="SUPFAM" id="SSF52972">
    <property type="entry name" value="ITPase-like"/>
    <property type="match status" value="1"/>
</dbReference>
<comment type="catalytic activity">
    <reaction evidence="3">
        <text>dTTP + H2O = dTMP + diphosphate + H(+)</text>
        <dbReference type="Rhea" id="RHEA:28534"/>
        <dbReference type="ChEBI" id="CHEBI:15377"/>
        <dbReference type="ChEBI" id="CHEBI:15378"/>
        <dbReference type="ChEBI" id="CHEBI:33019"/>
        <dbReference type="ChEBI" id="CHEBI:37568"/>
        <dbReference type="ChEBI" id="CHEBI:63528"/>
        <dbReference type="EC" id="3.6.1.9"/>
    </reaction>
</comment>
<dbReference type="PATRIC" id="fig|33036.3.peg.1125"/>
<comment type="function">
    <text evidence="3">Nucleoside triphosphate pyrophosphatase that hydrolyzes dTTP and UTP. May have a dual role in cell division arrest and in preventing the incorporation of modified nucleotides into cellular nucleic acids.</text>
</comment>
<accession>A0A133KDZ8</accession>
<dbReference type="PIRSF" id="PIRSF006305">
    <property type="entry name" value="Maf"/>
    <property type="match status" value="1"/>
</dbReference>
<feature type="active site" description="Proton acceptor" evidence="3">
    <location>
        <position position="92"/>
    </location>
</feature>
<feature type="site" description="Important for substrate specificity" evidence="3">
    <location>
        <position position="178"/>
    </location>
</feature>
<dbReference type="GO" id="GO:0009117">
    <property type="term" value="P:nucleotide metabolic process"/>
    <property type="evidence" value="ECO:0007669"/>
    <property type="project" value="UniProtKB-KW"/>
</dbReference>
<dbReference type="Gene3D" id="3.90.950.10">
    <property type="match status" value="1"/>
</dbReference>
<dbReference type="OrthoDB" id="9807767at2"/>
<organism evidence="4 5">
    <name type="scientific">Anaerococcus tetradius</name>
    <dbReference type="NCBI Taxonomy" id="33036"/>
    <lineage>
        <taxon>Bacteria</taxon>
        <taxon>Bacillati</taxon>
        <taxon>Bacillota</taxon>
        <taxon>Tissierellia</taxon>
        <taxon>Tissierellales</taxon>
        <taxon>Peptoniphilaceae</taxon>
        <taxon>Anaerococcus</taxon>
    </lineage>
</organism>
<comment type="catalytic activity">
    <reaction evidence="3">
        <text>UTP + H2O = UMP + diphosphate + H(+)</text>
        <dbReference type="Rhea" id="RHEA:29395"/>
        <dbReference type="ChEBI" id="CHEBI:15377"/>
        <dbReference type="ChEBI" id="CHEBI:15378"/>
        <dbReference type="ChEBI" id="CHEBI:33019"/>
        <dbReference type="ChEBI" id="CHEBI:46398"/>
        <dbReference type="ChEBI" id="CHEBI:57865"/>
        <dbReference type="EC" id="3.6.1.9"/>
    </reaction>
</comment>
<keyword evidence="5" id="KW-1185">Reference proteome</keyword>
<evidence type="ECO:0000256" key="2">
    <source>
        <dbReference type="ARBA" id="ARBA00022801"/>
    </source>
</evidence>